<dbReference type="OrthoDB" id="126222at2759"/>
<gene>
    <name evidence="1" type="ORF">Pfra01_001301600</name>
</gene>
<accession>A0A9W6XLU1</accession>
<organism evidence="1 2">
    <name type="scientific">Phytophthora fragariaefolia</name>
    <dbReference type="NCBI Taxonomy" id="1490495"/>
    <lineage>
        <taxon>Eukaryota</taxon>
        <taxon>Sar</taxon>
        <taxon>Stramenopiles</taxon>
        <taxon>Oomycota</taxon>
        <taxon>Peronosporomycetes</taxon>
        <taxon>Peronosporales</taxon>
        <taxon>Peronosporaceae</taxon>
        <taxon>Phytophthora</taxon>
    </lineage>
</organism>
<dbReference type="EMBL" id="BSXT01001327">
    <property type="protein sequence ID" value="GMF41304.1"/>
    <property type="molecule type" value="Genomic_DNA"/>
</dbReference>
<protein>
    <submittedName>
        <fullName evidence="1">Unnamed protein product</fullName>
    </submittedName>
</protein>
<reference evidence="1" key="1">
    <citation type="submission" date="2023-04" db="EMBL/GenBank/DDBJ databases">
        <title>Phytophthora fragariaefolia NBRC 109709.</title>
        <authorList>
            <person name="Ichikawa N."/>
            <person name="Sato H."/>
            <person name="Tonouchi N."/>
        </authorList>
    </citation>
    <scope>NUCLEOTIDE SEQUENCE</scope>
    <source>
        <strain evidence="1">NBRC 109709</strain>
    </source>
</reference>
<comment type="caution">
    <text evidence="1">The sequence shown here is derived from an EMBL/GenBank/DDBJ whole genome shotgun (WGS) entry which is preliminary data.</text>
</comment>
<sequence>MYPLVRVAPMWRLPERVAPLQVEYDTVLEEIHQAFPASRTIQKYGTAYTQTAAEYFSIIHPTSWTKFGNSFLTPEESVVIAARWNPNNAYGDVCALYSGRTTSAIEGQNNALLKEGIRDCQVFGAMLLFCNLVAESLADKKGRCLQLDERKPHRDTSREAHV</sequence>
<evidence type="ECO:0000313" key="2">
    <source>
        <dbReference type="Proteomes" id="UP001165121"/>
    </source>
</evidence>
<evidence type="ECO:0000313" key="1">
    <source>
        <dbReference type="EMBL" id="GMF41304.1"/>
    </source>
</evidence>
<keyword evidence="2" id="KW-1185">Reference proteome</keyword>
<dbReference type="AlphaFoldDB" id="A0A9W6XLU1"/>
<proteinExistence type="predicted"/>
<name>A0A9W6XLU1_9STRA</name>
<dbReference type="Proteomes" id="UP001165121">
    <property type="component" value="Unassembled WGS sequence"/>
</dbReference>